<evidence type="ECO:0000256" key="9">
    <source>
        <dbReference type="ARBA" id="ARBA00022842"/>
    </source>
</evidence>
<keyword evidence="8 12" id="KW-0862">Zinc</keyword>
<dbReference type="Pfam" id="PF13662">
    <property type="entry name" value="Toprim_4"/>
    <property type="match status" value="1"/>
</dbReference>
<evidence type="ECO:0000256" key="11">
    <source>
        <dbReference type="ARBA" id="ARBA00023163"/>
    </source>
</evidence>
<dbReference type="InterPro" id="IPR002694">
    <property type="entry name" value="Znf_CHC2"/>
</dbReference>
<evidence type="ECO:0000256" key="5">
    <source>
        <dbReference type="ARBA" id="ARBA00022705"/>
    </source>
</evidence>
<dbReference type="PANTHER" id="PTHR30313:SF2">
    <property type="entry name" value="DNA PRIMASE"/>
    <property type="match status" value="1"/>
</dbReference>
<evidence type="ECO:0000259" key="15">
    <source>
        <dbReference type="PROSITE" id="PS50880"/>
    </source>
</evidence>
<dbReference type="SUPFAM" id="SSF117023">
    <property type="entry name" value="DNA primase DnaG, C-terminal domain"/>
    <property type="match status" value="1"/>
</dbReference>
<dbReference type="Pfam" id="PF01807">
    <property type="entry name" value="Zn_ribbon_DnaG"/>
    <property type="match status" value="1"/>
</dbReference>
<dbReference type="PROSITE" id="PS50880">
    <property type="entry name" value="TOPRIM"/>
    <property type="match status" value="1"/>
</dbReference>
<dbReference type="InterPro" id="IPR006295">
    <property type="entry name" value="DNA_primase_DnaG"/>
</dbReference>
<dbReference type="Pfam" id="PF08275">
    <property type="entry name" value="DNAG_N"/>
    <property type="match status" value="1"/>
</dbReference>
<dbReference type="Proteomes" id="UP001209854">
    <property type="component" value="Unassembled WGS sequence"/>
</dbReference>
<dbReference type="Gene3D" id="3.90.580.10">
    <property type="entry name" value="Zinc finger, CHC2-type domain"/>
    <property type="match status" value="1"/>
</dbReference>
<dbReference type="EC" id="2.7.7.101" evidence="12"/>
<feature type="region of interest" description="Disordered" evidence="14">
    <location>
        <begin position="458"/>
        <end position="485"/>
    </location>
</feature>
<evidence type="ECO:0000256" key="14">
    <source>
        <dbReference type="SAM" id="MobiDB-lite"/>
    </source>
</evidence>
<comment type="catalytic activity">
    <reaction evidence="12">
        <text>ssDNA + n NTP = ssDNA/pppN(pN)n-1 hybrid + (n-1) diphosphate.</text>
        <dbReference type="EC" id="2.7.7.101"/>
    </reaction>
</comment>
<dbReference type="RefSeq" id="WP_262565856.1">
    <property type="nucleotide sequence ID" value="NZ_JAPFCC010000001.1"/>
</dbReference>
<comment type="similarity">
    <text evidence="12 13">Belongs to the DnaG primase family.</text>
</comment>
<evidence type="ECO:0000256" key="6">
    <source>
        <dbReference type="ARBA" id="ARBA00022723"/>
    </source>
</evidence>
<dbReference type="PIRSF" id="PIRSF002811">
    <property type="entry name" value="DnaG"/>
    <property type="match status" value="1"/>
</dbReference>
<dbReference type="InterPro" id="IPR013264">
    <property type="entry name" value="DNAG_N"/>
</dbReference>
<evidence type="ECO:0000256" key="10">
    <source>
        <dbReference type="ARBA" id="ARBA00023125"/>
    </source>
</evidence>
<dbReference type="Gene3D" id="3.40.1360.10">
    <property type="match status" value="1"/>
</dbReference>
<proteinExistence type="inferred from homology"/>
<dbReference type="Gene3D" id="1.10.860.10">
    <property type="entry name" value="DNAb Helicase, Chain A"/>
    <property type="match status" value="1"/>
</dbReference>
<dbReference type="SMART" id="SM00493">
    <property type="entry name" value="TOPRIM"/>
    <property type="match status" value="1"/>
</dbReference>
<organism evidence="16 17">
    <name type="scientific">Endozoicomonas gorgoniicola</name>
    <dbReference type="NCBI Taxonomy" id="1234144"/>
    <lineage>
        <taxon>Bacteria</taxon>
        <taxon>Pseudomonadati</taxon>
        <taxon>Pseudomonadota</taxon>
        <taxon>Gammaproteobacteria</taxon>
        <taxon>Oceanospirillales</taxon>
        <taxon>Endozoicomonadaceae</taxon>
        <taxon>Endozoicomonas</taxon>
    </lineage>
</organism>
<dbReference type="HAMAP" id="MF_00974">
    <property type="entry name" value="DNA_primase_DnaG"/>
    <property type="match status" value="1"/>
</dbReference>
<protein>
    <recommendedName>
        <fullName evidence="12 13">DNA primase</fullName>
        <ecNumber evidence="12">2.7.7.101</ecNumber>
    </recommendedName>
</protein>
<reference evidence="16 17" key="1">
    <citation type="submission" date="2022-10" db="EMBL/GenBank/DDBJ databases">
        <title>High-quality genome sequences of two octocoral-associated bacteria, Endozoicomonas euniceicola EF212 and Endozoicomonas gorgoniicola PS125.</title>
        <authorList>
            <person name="Chiou Y.-J."/>
            <person name="Chen Y.-H."/>
        </authorList>
    </citation>
    <scope>NUCLEOTIDE SEQUENCE [LARGE SCALE GENOMIC DNA]</scope>
    <source>
        <strain evidence="16 17">PS125</strain>
    </source>
</reference>
<evidence type="ECO:0000313" key="17">
    <source>
        <dbReference type="Proteomes" id="UP001209854"/>
    </source>
</evidence>
<dbReference type="InterPro" id="IPR030846">
    <property type="entry name" value="DnaG_bac"/>
</dbReference>
<keyword evidence="5 12" id="KW-0235">DNA replication</keyword>
<evidence type="ECO:0000256" key="12">
    <source>
        <dbReference type="HAMAP-Rule" id="MF_00974"/>
    </source>
</evidence>
<dbReference type="Gene3D" id="1.20.50.20">
    <property type="entry name" value="DnaG, RNA polymerase domain, helical bundle"/>
    <property type="match status" value="1"/>
</dbReference>
<feature type="compositionally biased region" description="Basic and acidic residues" evidence="14">
    <location>
        <begin position="649"/>
        <end position="658"/>
    </location>
</feature>
<evidence type="ECO:0000256" key="7">
    <source>
        <dbReference type="ARBA" id="ARBA00022771"/>
    </source>
</evidence>
<evidence type="ECO:0000256" key="3">
    <source>
        <dbReference type="ARBA" id="ARBA00022679"/>
    </source>
</evidence>
<keyword evidence="4 12" id="KW-0548">Nucleotidyltransferase</keyword>
<dbReference type="SMART" id="SM00766">
    <property type="entry name" value="DnaG_DnaB_bind"/>
    <property type="match status" value="1"/>
</dbReference>
<feature type="domain" description="Toprim" evidence="15">
    <location>
        <begin position="259"/>
        <end position="341"/>
    </location>
</feature>
<dbReference type="NCBIfam" id="TIGR01391">
    <property type="entry name" value="dnaG"/>
    <property type="match status" value="1"/>
</dbReference>
<keyword evidence="6 12" id="KW-0479">Metal-binding</keyword>
<dbReference type="Pfam" id="PF08278">
    <property type="entry name" value="DnaG_DnaB_bind"/>
    <property type="match status" value="1"/>
</dbReference>
<sequence length="687" mass="77893">MAGRIPQTFIDDLLARVDIVDVVDSRVKLKKTGRNYSACCPFHKEKTPSFSVSPDKQFYYCFGCGASGNAIGFVMDFDHLDFPAAVDNLAGTQGMEVPREQGSRQSRRPDYSELYELMTRASDYYQEQLKAAPDAPQVINYLKQRGLDGQTCKQFGIGFAPRGWDNLQNLLATSDEKEEQLIKTGMLVENEESKKRYDRFRDRVMFPIRDSRGRIIAFGGRVLGDAKPKYLNSPESPIFHKGRELYGLYEAKKNNRSLDRILVVEGYMDVVALSQLGISNAVATLGTATTLEHMQRLFKTVPEVVFCFDGDDAGRRAAWRALESTLPNMQDGRQARFLFLPQGEDPDSMVRQEGSEQFLQRIRDQALSLDTFLFKELEDGLDLHTMDGRARLTKLAQPYLSKLPDGIFRQLLLQKLSELTGLDSSRLEAHLSTDTEQKTAPVAAPADQTTHDHYQDHHEHYYQPGNDFADYHPESHSNSHSNSYANSYAEEPFNYSHSALQGAYSYQQSKGFFDKRTKNFDPVLEKTQIKVGRPLYAIRHLLCNPQLASDVKCVDTLAQDNDADTVLLVELLKTLKQQPNLATSALIAQWYGTDKGKRLQQVATLELGHEPDDREFWEAIKRISDKVADLEHQQASNKISSTLANRKPNQLDEQQRSEYEEFLKKHKARLGISTTDATQDKTKVSKK</sequence>
<comment type="subunit">
    <text evidence="12">Monomer. Interacts with DnaB.</text>
</comment>
<dbReference type="Gene3D" id="3.90.980.10">
    <property type="entry name" value="DNA primase, catalytic core, N-terminal domain"/>
    <property type="match status" value="1"/>
</dbReference>
<comment type="cofactor">
    <cofactor evidence="12 13">
        <name>Zn(2+)</name>
        <dbReference type="ChEBI" id="CHEBI:29105"/>
    </cofactor>
    <text evidence="12 13">Binds 1 zinc ion per monomer.</text>
</comment>
<dbReference type="PANTHER" id="PTHR30313">
    <property type="entry name" value="DNA PRIMASE"/>
    <property type="match status" value="1"/>
</dbReference>
<evidence type="ECO:0000256" key="2">
    <source>
        <dbReference type="ARBA" id="ARBA00022515"/>
    </source>
</evidence>
<keyword evidence="11 12" id="KW-0804">Transcription</keyword>
<evidence type="ECO:0000256" key="1">
    <source>
        <dbReference type="ARBA" id="ARBA00022478"/>
    </source>
</evidence>
<dbReference type="SUPFAM" id="SSF57783">
    <property type="entry name" value="Zinc beta-ribbon"/>
    <property type="match status" value="1"/>
</dbReference>
<dbReference type="EMBL" id="JAPFCC010000001">
    <property type="protein sequence ID" value="MCW7556144.1"/>
    <property type="molecule type" value="Genomic_DNA"/>
</dbReference>
<name>A0ABT3N3E0_9GAMM</name>
<evidence type="ECO:0000256" key="13">
    <source>
        <dbReference type="PIRNR" id="PIRNR002811"/>
    </source>
</evidence>
<dbReference type="InterPro" id="IPR034151">
    <property type="entry name" value="TOPRIM_DnaG_bac"/>
</dbReference>
<evidence type="ECO:0000256" key="8">
    <source>
        <dbReference type="ARBA" id="ARBA00022833"/>
    </source>
</evidence>
<dbReference type="InterPro" id="IPR013173">
    <property type="entry name" value="DNA_primase_DnaG_DnaB-bd_dom"/>
</dbReference>
<dbReference type="Pfam" id="PF10410">
    <property type="entry name" value="DnaB_bind"/>
    <property type="match status" value="1"/>
</dbReference>
<evidence type="ECO:0000256" key="4">
    <source>
        <dbReference type="ARBA" id="ARBA00022695"/>
    </source>
</evidence>
<accession>A0ABT3N3E0</accession>
<keyword evidence="17" id="KW-1185">Reference proteome</keyword>
<dbReference type="CDD" id="cd03364">
    <property type="entry name" value="TOPRIM_DnaG_primases"/>
    <property type="match status" value="1"/>
</dbReference>
<dbReference type="InterPro" id="IPR050219">
    <property type="entry name" value="DnaG_primase"/>
</dbReference>
<comment type="function">
    <text evidence="12 13">RNA polymerase that catalyzes the synthesis of short RNA molecules used as primers for DNA polymerase during DNA replication.</text>
</comment>
<feature type="zinc finger region" description="CHC2-type" evidence="12">
    <location>
        <begin position="40"/>
        <end position="64"/>
    </location>
</feature>
<evidence type="ECO:0000313" key="16">
    <source>
        <dbReference type="EMBL" id="MCW7556144.1"/>
    </source>
</evidence>
<dbReference type="InterPro" id="IPR006171">
    <property type="entry name" value="TOPRIM_dom"/>
</dbReference>
<dbReference type="SMART" id="SM00400">
    <property type="entry name" value="ZnF_CHCC"/>
    <property type="match status" value="1"/>
</dbReference>
<keyword evidence="3 12" id="KW-0808">Transferase</keyword>
<gene>
    <name evidence="12 16" type="primary">dnaG</name>
    <name evidence="16" type="ORF">NX722_26655</name>
</gene>
<keyword evidence="2 12" id="KW-0639">Primosome</keyword>
<keyword evidence="1 12" id="KW-0240">DNA-directed RNA polymerase</keyword>
<dbReference type="InterPro" id="IPR019475">
    <property type="entry name" value="DNA_primase_DnaB-bd"/>
</dbReference>
<comment type="domain">
    <text evidence="12">Contains an N-terminal zinc-binding domain, a central core domain that contains the primase activity, and a C-terminal DnaB-binding domain.</text>
</comment>
<dbReference type="InterPro" id="IPR016136">
    <property type="entry name" value="DNA_helicase_N/primase_C"/>
</dbReference>
<dbReference type="SUPFAM" id="SSF56731">
    <property type="entry name" value="DNA primase core"/>
    <property type="match status" value="1"/>
</dbReference>
<keyword evidence="7 12" id="KW-0863">Zinc-finger</keyword>
<keyword evidence="9" id="KW-0460">Magnesium</keyword>
<feature type="region of interest" description="Disordered" evidence="14">
    <location>
        <begin position="639"/>
        <end position="658"/>
    </location>
</feature>
<dbReference type="InterPro" id="IPR036977">
    <property type="entry name" value="DNA_primase_Znf_CHC2"/>
</dbReference>
<feature type="compositionally biased region" description="Polar residues" evidence="14">
    <location>
        <begin position="639"/>
        <end position="648"/>
    </location>
</feature>
<keyword evidence="10 12" id="KW-0238">DNA-binding</keyword>
<comment type="caution">
    <text evidence="16">The sequence shown here is derived from an EMBL/GenBank/DDBJ whole genome shotgun (WGS) entry which is preliminary data.</text>
</comment>
<dbReference type="InterPro" id="IPR037068">
    <property type="entry name" value="DNA_primase_core_N_sf"/>
</dbReference>